<feature type="domain" description="Alcohol dehydrogenase-like N-terminal" evidence="3">
    <location>
        <begin position="44"/>
        <end position="151"/>
    </location>
</feature>
<dbReference type="AlphaFoldDB" id="A0A543CX73"/>
<dbReference type="InterPro" id="IPR013154">
    <property type="entry name" value="ADH-like_N"/>
</dbReference>
<keyword evidence="2" id="KW-0560">Oxidoreductase</keyword>
<dbReference type="InterPro" id="IPR036291">
    <property type="entry name" value="NAD(P)-bd_dom_sf"/>
</dbReference>
<dbReference type="GO" id="GO:0016491">
    <property type="term" value="F:oxidoreductase activity"/>
    <property type="evidence" value="ECO:0007669"/>
    <property type="project" value="UniProtKB-KW"/>
</dbReference>
<dbReference type="Gene3D" id="3.40.50.720">
    <property type="entry name" value="NAD(P)-binding Rossmann-like Domain"/>
    <property type="match status" value="1"/>
</dbReference>
<evidence type="ECO:0000259" key="3">
    <source>
        <dbReference type="Pfam" id="PF08240"/>
    </source>
</evidence>
<accession>A0A543CX73</accession>
<evidence type="ECO:0000256" key="1">
    <source>
        <dbReference type="ARBA" id="ARBA00001947"/>
    </source>
</evidence>
<protein>
    <submittedName>
        <fullName evidence="4">Threonine dehydrogenase-like Zn-dependent dehydrogenase</fullName>
    </submittedName>
</protein>
<sequence length="345" mass="35897">MSEVTHQATPVPDRGARVRTGGEVVALVAARTLQVQQRPVPQVGPDEVLLAPAAVGICGTDVHVWRGRTDTLPVVLTHDGVAWVTAVGDRVDRALLGRRVVVDPVDSCGSCAACDRYRNGICPRGGYLGLTVDGLLAEHVAMPASRVVPLPASVDDVDATVLEPVAIGLRIADEAPHWGLIPQTAVMIGGGPLGVLAGVVLRERGWDVRVVEPQRSRRAVAERLGLTPVAVADARAAGPAEMVVETSATEAGGTLAMEVAAAGAAIVVLGRSPGMLPSSQVLLRELTVVGLRGAPGRYADAVRLVTDGTVRPSAVVSHEFEPDEVTAAFVAHDQPAPPFRAVLQR</sequence>
<dbReference type="Proteomes" id="UP000315677">
    <property type="component" value="Unassembled WGS sequence"/>
</dbReference>
<dbReference type="SUPFAM" id="SSF51735">
    <property type="entry name" value="NAD(P)-binding Rossmann-fold domains"/>
    <property type="match status" value="1"/>
</dbReference>
<dbReference type="PANTHER" id="PTHR43401">
    <property type="entry name" value="L-THREONINE 3-DEHYDROGENASE"/>
    <property type="match status" value="1"/>
</dbReference>
<reference evidence="4 5" key="1">
    <citation type="submission" date="2019-06" db="EMBL/GenBank/DDBJ databases">
        <title>Sequencing the genomes of 1000 actinobacteria strains.</title>
        <authorList>
            <person name="Klenk H.-P."/>
        </authorList>
    </citation>
    <scope>NUCLEOTIDE SEQUENCE [LARGE SCALE GENOMIC DNA]</scope>
    <source>
        <strain evidence="4 5">DSM 45301</strain>
    </source>
</reference>
<dbReference type="EMBL" id="VFPA01000009">
    <property type="protein sequence ID" value="TQM01639.1"/>
    <property type="molecule type" value="Genomic_DNA"/>
</dbReference>
<evidence type="ECO:0000313" key="5">
    <source>
        <dbReference type="Proteomes" id="UP000315677"/>
    </source>
</evidence>
<gene>
    <name evidence="4" type="ORF">FB558_8533</name>
</gene>
<organism evidence="4 5">
    <name type="scientific">Pseudonocardia kunmingensis</name>
    <dbReference type="NCBI Taxonomy" id="630975"/>
    <lineage>
        <taxon>Bacteria</taxon>
        <taxon>Bacillati</taxon>
        <taxon>Actinomycetota</taxon>
        <taxon>Actinomycetes</taxon>
        <taxon>Pseudonocardiales</taxon>
        <taxon>Pseudonocardiaceae</taxon>
        <taxon>Pseudonocardia</taxon>
    </lineage>
</organism>
<evidence type="ECO:0000256" key="2">
    <source>
        <dbReference type="ARBA" id="ARBA00023002"/>
    </source>
</evidence>
<comment type="cofactor">
    <cofactor evidence="1">
        <name>Zn(2+)</name>
        <dbReference type="ChEBI" id="CHEBI:29105"/>
    </cofactor>
</comment>
<dbReference type="InterPro" id="IPR011032">
    <property type="entry name" value="GroES-like_sf"/>
</dbReference>
<dbReference type="Gene3D" id="3.90.180.10">
    <property type="entry name" value="Medium-chain alcohol dehydrogenases, catalytic domain"/>
    <property type="match status" value="1"/>
</dbReference>
<dbReference type="OrthoDB" id="3987021at2"/>
<dbReference type="RefSeq" id="WP_142065253.1">
    <property type="nucleotide sequence ID" value="NZ_VFPA01000009.1"/>
</dbReference>
<name>A0A543CX73_9PSEU</name>
<dbReference type="SUPFAM" id="SSF50129">
    <property type="entry name" value="GroES-like"/>
    <property type="match status" value="1"/>
</dbReference>
<keyword evidence="5" id="KW-1185">Reference proteome</keyword>
<comment type="caution">
    <text evidence="4">The sequence shown here is derived from an EMBL/GenBank/DDBJ whole genome shotgun (WGS) entry which is preliminary data.</text>
</comment>
<evidence type="ECO:0000313" key="4">
    <source>
        <dbReference type="EMBL" id="TQM01639.1"/>
    </source>
</evidence>
<dbReference type="PANTHER" id="PTHR43401:SF2">
    <property type="entry name" value="L-THREONINE 3-DEHYDROGENASE"/>
    <property type="match status" value="1"/>
</dbReference>
<dbReference type="InterPro" id="IPR050129">
    <property type="entry name" value="Zn_alcohol_dh"/>
</dbReference>
<dbReference type="Pfam" id="PF08240">
    <property type="entry name" value="ADH_N"/>
    <property type="match status" value="1"/>
</dbReference>
<proteinExistence type="predicted"/>